<keyword evidence="5 7" id="KW-0472">Membrane</keyword>
<keyword evidence="4 7" id="KW-1133">Transmembrane helix</keyword>
<feature type="transmembrane region" description="Helical" evidence="7">
    <location>
        <begin position="480"/>
        <end position="498"/>
    </location>
</feature>
<reference evidence="8 9" key="1">
    <citation type="submission" date="2024-11" db="EMBL/GenBank/DDBJ databases">
        <title>Chromosome-level genome assembly of the freshwater bivalve Anodonta woodiana.</title>
        <authorList>
            <person name="Chen X."/>
        </authorList>
    </citation>
    <scope>NUCLEOTIDE SEQUENCE [LARGE SCALE GENOMIC DNA]</scope>
    <source>
        <strain evidence="8">MN2024</strain>
        <tissue evidence="8">Gills</tissue>
    </source>
</reference>
<evidence type="ECO:0000313" key="9">
    <source>
        <dbReference type="Proteomes" id="UP001634394"/>
    </source>
</evidence>
<dbReference type="PANTHER" id="PTHR11119">
    <property type="entry name" value="XANTHINE-URACIL / VITAMIN C PERMEASE FAMILY MEMBER"/>
    <property type="match status" value="1"/>
</dbReference>
<feature type="transmembrane region" description="Helical" evidence="7">
    <location>
        <begin position="304"/>
        <end position="330"/>
    </location>
</feature>
<accession>A0ABD3VNU5</accession>
<keyword evidence="3 7" id="KW-0812">Transmembrane</keyword>
<comment type="subcellular location">
    <subcellularLocation>
        <location evidence="1">Membrane</location>
        <topology evidence="1">Multi-pass membrane protein</topology>
    </subcellularLocation>
</comment>
<evidence type="ECO:0000256" key="7">
    <source>
        <dbReference type="SAM" id="Phobius"/>
    </source>
</evidence>
<gene>
    <name evidence="8" type="ORF">ACJMK2_005032</name>
</gene>
<feature type="transmembrane region" description="Helical" evidence="7">
    <location>
        <begin position="209"/>
        <end position="232"/>
    </location>
</feature>
<evidence type="ECO:0000256" key="4">
    <source>
        <dbReference type="ARBA" id="ARBA00022989"/>
    </source>
</evidence>
<evidence type="ECO:0000256" key="5">
    <source>
        <dbReference type="ARBA" id="ARBA00023136"/>
    </source>
</evidence>
<dbReference type="AlphaFoldDB" id="A0ABD3VNU5"/>
<evidence type="ECO:0008006" key="10">
    <source>
        <dbReference type="Google" id="ProtNLM"/>
    </source>
</evidence>
<protein>
    <recommendedName>
        <fullName evidence="10">Solute carrier family 23 member 2</fullName>
    </recommendedName>
</protein>
<evidence type="ECO:0000313" key="8">
    <source>
        <dbReference type="EMBL" id="KAL3863267.1"/>
    </source>
</evidence>
<proteinExistence type="inferred from homology"/>
<organism evidence="8 9">
    <name type="scientific">Sinanodonta woodiana</name>
    <name type="common">Chinese pond mussel</name>
    <name type="synonym">Anodonta woodiana</name>
    <dbReference type="NCBI Taxonomy" id="1069815"/>
    <lineage>
        <taxon>Eukaryota</taxon>
        <taxon>Metazoa</taxon>
        <taxon>Spiralia</taxon>
        <taxon>Lophotrochozoa</taxon>
        <taxon>Mollusca</taxon>
        <taxon>Bivalvia</taxon>
        <taxon>Autobranchia</taxon>
        <taxon>Heteroconchia</taxon>
        <taxon>Palaeoheterodonta</taxon>
        <taxon>Unionida</taxon>
        <taxon>Unionoidea</taxon>
        <taxon>Unionidae</taxon>
        <taxon>Unioninae</taxon>
        <taxon>Sinanodonta</taxon>
    </lineage>
</organism>
<dbReference type="Proteomes" id="UP001634394">
    <property type="component" value="Unassembled WGS sequence"/>
</dbReference>
<comment type="caution">
    <text evidence="8">The sequence shown here is derived from an EMBL/GenBank/DDBJ whole genome shotgun (WGS) entry which is preliminary data.</text>
</comment>
<feature type="transmembrane region" description="Helical" evidence="7">
    <location>
        <begin position="239"/>
        <end position="257"/>
    </location>
</feature>
<dbReference type="GO" id="GO:0016020">
    <property type="term" value="C:membrane"/>
    <property type="evidence" value="ECO:0007669"/>
    <property type="project" value="UniProtKB-SubCell"/>
</dbReference>
<evidence type="ECO:0000256" key="1">
    <source>
        <dbReference type="ARBA" id="ARBA00004141"/>
    </source>
</evidence>
<feature type="transmembrane region" description="Helical" evidence="7">
    <location>
        <begin position="364"/>
        <end position="386"/>
    </location>
</feature>
<evidence type="ECO:0000256" key="3">
    <source>
        <dbReference type="ARBA" id="ARBA00022692"/>
    </source>
</evidence>
<evidence type="ECO:0000256" key="6">
    <source>
        <dbReference type="SAM" id="MobiDB-lite"/>
    </source>
</evidence>
<feature type="transmembrane region" description="Helical" evidence="7">
    <location>
        <begin position="510"/>
        <end position="528"/>
    </location>
</feature>
<comment type="similarity">
    <text evidence="2">Belongs to the nucleobase:cation symporter-2 (NCS2) (TC 2.A.40) family.</text>
</comment>
<keyword evidence="9" id="KW-1185">Reference proteome</keyword>
<dbReference type="EMBL" id="JBJQND010000010">
    <property type="protein sequence ID" value="KAL3863267.1"/>
    <property type="molecule type" value="Genomic_DNA"/>
</dbReference>
<dbReference type="Pfam" id="PF00860">
    <property type="entry name" value="Xan_ur_permease"/>
    <property type="match status" value="1"/>
</dbReference>
<evidence type="ECO:0000256" key="2">
    <source>
        <dbReference type="ARBA" id="ARBA00008821"/>
    </source>
</evidence>
<feature type="compositionally biased region" description="Polar residues" evidence="6">
    <location>
        <begin position="8"/>
        <end position="17"/>
    </location>
</feature>
<name>A0ABD3VNU5_SINWO</name>
<feature type="region of interest" description="Disordered" evidence="6">
    <location>
        <begin position="1"/>
        <end position="21"/>
    </location>
</feature>
<feature type="transmembrane region" description="Helical" evidence="7">
    <location>
        <begin position="452"/>
        <end position="474"/>
    </location>
</feature>
<dbReference type="InterPro" id="IPR006043">
    <property type="entry name" value="NCS2"/>
</dbReference>
<feature type="transmembrane region" description="Helical" evidence="7">
    <location>
        <begin position="263"/>
        <end position="283"/>
    </location>
</feature>
<sequence>MDEEKNGETVNEQQSYHIQEKEDGLIKDGITNLAYDEELGMPDSKSLGVSIELGIMDETKEATNDDKTAEFEETSPLLYRVSDSPPILLTLFLGLQQTLISLSGSLLIPLLVAKAVCAEKDGQFLTKLVSSTLVMNGITSLMQTVLGIRLPLFQGPTAMYIVPLLSLSKMDPSRCDISQLYARDFNSTTNNGSITELEDQLVDTRVRELMGPLILAGVFHCLIGATGLVGLLLRFIGPITIVPTIFLIGIYIVKPVLEYTEVHWGISTLTFGVSVILSMYLGSRPMLVPMYTRKKGFHCIRYPLHRVFAILIAIVIGWAVCGIMTASGAFTNDPNSLQFNARTDARANVFQNSPWFYFPYPGQFGVPAFSLPAFLGFMLATLTSILDSIGDYYACAGMCRVPPPPAHAVNRGIAIEGFCTILSGLMGTGHATTTYGGNIGAIGMTKVASRKVFVAMSFIYIIFGAFTKISAIFVSIPYPVLGGATVTIIGVFVGVNLSNLSVIDMSSTRNLSIIGIGIFVGLLVPTWMEKNPKCINTGNEDLDQFITILLSSPNFLGGALACFMDNSIPGTDEERGISSWQQGSESFNDKGVSIHYLEGPEVYEPLFPKKWSSYKIIKFIPVLHYQEYKQEEEAVIPTNLNSQMLSATQKVEAL</sequence>